<dbReference type="InterPro" id="IPR039424">
    <property type="entry name" value="SBP_5"/>
</dbReference>
<feature type="domain" description="Solute-binding protein family 5" evidence="4">
    <location>
        <begin position="79"/>
        <end position="435"/>
    </location>
</feature>
<name>A0ABV6JXP1_9PROT</name>
<dbReference type="SUPFAM" id="SSF53850">
    <property type="entry name" value="Periplasmic binding protein-like II"/>
    <property type="match status" value="1"/>
</dbReference>
<evidence type="ECO:0000256" key="3">
    <source>
        <dbReference type="ARBA" id="ARBA00022729"/>
    </source>
</evidence>
<dbReference type="PROSITE" id="PS01040">
    <property type="entry name" value="SBP_BACTERIAL_5"/>
    <property type="match status" value="1"/>
</dbReference>
<protein>
    <submittedName>
        <fullName evidence="5">ABC transporter substrate-binding protein</fullName>
    </submittedName>
</protein>
<evidence type="ECO:0000256" key="2">
    <source>
        <dbReference type="ARBA" id="ARBA00005695"/>
    </source>
</evidence>
<evidence type="ECO:0000313" key="5">
    <source>
        <dbReference type="EMBL" id="MFC0410502.1"/>
    </source>
</evidence>
<sequence>MTNEITRRGMGALAMGTAALLAGKVAGPAAALAQGTKQLRIGLREDPDIMDPTLARSFVGRIVFCSLCDKLFDVNEKLEIVPQLATGYKYEDPKTLLITLREGVKFHDGETMDAEAVRYSLMRHLTMSGSFRKGEIGIMDTVEVVDPKTVRIRLKAPSAPFISQLTDRAGMIISPKAAEAAGKDFGAKPVGTGPFRFVERVAQDRIVVERFPDYWDKGRIFLDRITYQVIVDSTVRLANLRAGTLDLIENVSPTDVKDLKDDRRIKLEIGDGLGYNGITVNQNNGEQSKTPIGQDARVREAFDLAIDREALIQVVYEGMFTPATQAVAPASPYHDSSRKVVKRDVARAKALLAEAKVPTPYKVEIMVANSPEIRQSAEVIQSMVAEAGFDLQIKAVEFASGLQAAVRGEFQLYMSAWSGRPDPDGNTWAFMHSKGPQNDGRYNSPETDRILDAQREETDPEKRKELFRQLWAQALDKDHFRSYLWYLKNIVAHSPKLQGFRPMPDGMIRVQDLKVG</sequence>
<gene>
    <name evidence="5" type="ORF">ACFFGY_19800</name>
</gene>
<evidence type="ECO:0000256" key="1">
    <source>
        <dbReference type="ARBA" id="ARBA00004418"/>
    </source>
</evidence>
<dbReference type="PANTHER" id="PTHR30290:SF38">
    <property type="entry name" value="D,D-DIPEPTIDE-BINDING PERIPLASMIC PROTEIN DDPA-RELATED"/>
    <property type="match status" value="1"/>
</dbReference>
<proteinExistence type="inferred from homology"/>
<evidence type="ECO:0000313" key="6">
    <source>
        <dbReference type="Proteomes" id="UP001589865"/>
    </source>
</evidence>
<keyword evidence="3" id="KW-0732">Signal</keyword>
<dbReference type="Gene3D" id="3.40.190.10">
    <property type="entry name" value="Periplasmic binding protein-like II"/>
    <property type="match status" value="1"/>
</dbReference>
<dbReference type="CDD" id="cd08511">
    <property type="entry name" value="PBP2_NikA_DppA_OppA_like_5"/>
    <property type="match status" value="1"/>
</dbReference>
<dbReference type="InterPro" id="IPR000914">
    <property type="entry name" value="SBP_5_dom"/>
</dbReference>
<accession>A0ABV6JXP1</accession>
<organism evidence="5 6">
    <name type="scientific">Roseomonas elaeocarpi</name>
    <dbReference type="NCBI Taxonomy" id="907779"/>
    <lineage>
        <taxon>Bacteria</taxon>
        <taxon>Pseudomonadati</taxon>
        <taxon>Pseudomonadota</taxon>
        <taxon>Alphaproteobacteria</taxon>
        <taxon>Acetobacterales</taxon>
        <taxon>Roseomonadaceae</taxon>
        <taxon>Roseomonas</taxon>
    </lineage>
</organism>
<evidence type="ECO:0000259" key="4">
    <source>
        <dbReference type="Pfam" id="PF00496"/>
    </source>
</evidence>
<dbReference type="InterPro" id="IPR023765">
    <property type="entry name" value="SBP_5_CS"/>
</dbReference>
<comment type="subcellular location">
    <subcellularLocation>
        <location evidence="1">Periplasm</location>
    </subcellularLocation>
</comment>
<dbReference type="Gene3D" id="3.10.105.10">
    <property type="entry name" value="Dipeptide-binding Protein, Domain 3"/>
    <property type="match status" value="1"/>
</dbReference>
<comment type="similarity">
    <text evidence="2">Belongs to the bacterial solute-binding protein 5 family.</text>
</comment>
<dbReference type="RefSeq" id="WP_377046250.1">
    <property type="nucleotide sequence ID" value="NZ_JBHLUN010000015.1"/>
</dbReference>
<dbReference type="PANTHER" id="PTHR30290">
    <property type="entry name" value="PERIPLASMIC BINDING COMPONENT OF ABC TRANSPORTER"/>
    <property type="match status" value="1"/>
</dbReference>
<dbReference type="Gene3D" id="3.90.76.10">
    <property type="entry name" value="Dipeptide-binding Protein, Domain 1"/>
    <property type="match status" value="1"/>
</dbReference>
<keyword evidence="6" id="KW-1185">Reference proteome</keyword>
<dbReference type="InterPro" id="IPR030678">
    <property type="entry name" value="Peptide/Ni-bd"/>
</dbReference>
<dbReference type="Pfam" id="PF00496">
    <property type="entry name" value="SBP_bac_5"/>
    <property type="match status" value="1"/>
</dbReference>
<dbReference type="Proteomes" id="UP001589865">
    <property type="component" value="Unassembled WGS sequence"/>
</dbReference>
<reference evidence="5 6" key="1">
    <citation type="submission" date="2024-09" db="EMBL/GenBank/DDBJ databases">
        <authorList>
            <person name="Sun Q."/>
            <person name="Mori K."/>
        </authorList>
    </citation>
    <scope>NUCLEOTIDE SEQUENCE [LARGE SCALE GENOMIC DNA]</scope>
    <source>
        <strain evidence="5 6">TBRC 5777</strain>
    </source>
</reference>
<dbReference type="InterPro" id="IPR006311">
    <property type="entry name" value="TAT_signal"/>
</dbReference>
<dbReference type="EMBL" id="JBHLUN010000015">
    <property type="protein sequence ID" value="MFC0410502.1"/>
    <property type="molecule type" value="Genomic_DNA"/>
</dbReference>
<comment type="caution">
    <text evidence="5">The sequence shown here is derived from an EMBL/GenBank/DDBJ whole genome shotgun (WGS) entry which is preliminary data.</text>
</comment>
<dbReference type="PIRSF" id="PIRSF002741">
    <property type="entry name" value="MppA"/>
    <property type="match status" value="1"/>
</dbReference>
<dbReference type="PROSITE" id="PS51318">
    <property type="entry name" value="TAT"/>
    <property type="match status" value="1"/>
</dbReference>